<dbReference type="PIRSF" id="PIRSF020623">
    <property type="entry name" value="PaaX"/>
    <property type="match status" value="1"/>
</dbReference>
<evidence type="ECO:0000259" key="3">
    <source>
        <dbReference type="Pfam" id="PF20803"/>
    </source>
</evidence>
<feature type="domain" description="Transcriptional repressor PaaX-like central Cas2-like" evidence="3">
    <location>
        <begin position="108"/>
        <end position="186"/>
    </location>
</feature>
<dbReference type="EMBL" id="LT629711">
    <property type="protein sequence ID" value="SDP66668.1"/>
    <property type="molecule type" value="Genomic_DNA"/>
</dbReference>
<keyword evidence="5" id="KW-1185">Reference proteome</keyword>
<evidence type="ECO:0000259" key="2">
    <source>
        <dbReference type="Pfam" id="PF08223"/>
    </source>
</evidence>
<protein>
    <submittedName>
        <fullName evidence="4">Transcriptional regulator, PaaX family</fullName>
    </submittedName>
</protein>
<feature type="domain" description="Transcriptional repressor PaaX-like C-terminal" evidence="2">
    <location>
        <begin position="190"/>
        <end position="280"/>
    </location>
</feature>
<dbReference type="Gene3D" id="1.10.10.10">
    <property type="entry name" value="Winged helix-like DNA-binding domain superfamily/Winged helix DNA-binding domain"/>
    <property type="match status" value="1"/>
</dbReference>
<gene>
    <name evidence="4" type="ORF">SAMN04489867_3376</name>
</gene>
<sequence>MTTTELGGGLDGGGERGPLPPRALIVTLLGLYVREFGGWISVSALIRLMAAAGVDEQAVRSSLSRLKRRGIVEAERHDGVAGYALSDYARQVLELGDRRIFARPEEHSRGWVVVVFSVPESERQKRHALRARLSWLGFGTVSSGVWIAPGHLADDARAVLEADGLQPYVDLFSAQYLAFGDPAEKVAQWWDLAALGQLYAEFVDTHAPTLASWAARDDAPAGHQAFADYVRALTAWRRLPYLDPGLPTDLLPASWSGTTAAETFFALHALLADPAHDFVTAEAGAVRPG</sequence>
<dbReference type="Proteomes" id="UP000199077">
    <property type="component" value="Chromosome I"/>
</dbReference>
<dbReference type="Pfam" id="PF08223">
    <property type="entry name" value="PaaX_C"/>
    <property type="match status" value="1"/>
</dbReference>
<evidence type="ECO:0000313" key="5">
    <source>
        <dbReference type="Proteomes" id="UP000199077"/>
    </source>
</evidence>
<dbReference type="InterPro" id="IPR036388">
    <property type="entry name" value="WH-like_DNA-bd_sf"/>
</dbReference>
<dbReference type="AlphaFoldDB" id="A0A1H0UL36"/>
<dbReference type="InterPro" id="IPR011965">
    <property type="entry name" value="PaaX_trns_reg"/>
</dbReference>
<proteinExistence type="predicted"/>
<accession>A0A1H0UL36</accession>
<dbReference type="PANTHER" id="PTHR30319">
    <property type="entry name" value="PHENYLACETIC ACID REGULATOR-RELATED TRANSCRIPTIONAL REPRESSOR"/>
    <property type="match status" value="1"/>
</dbReference>
<dbReference type="InterPro" id="IPR013225">
    <property type="entry name" value="PaaX_C"/>
</dbReference>
<dbReference type="SUPFAM" id="SSF46785">
    <property type="entry name" value="Winged helix' DNA-binding domain"/>
    <property type="match status" value="1"/>
</dbReference>
<organism evidence="4 5">
    <name type="scientific">Pedococcus dokdonensis</name>
    <dbReference type="NCBI Taxonomy" id="443156"/>
    <lineage>
        <taxon>Bacteria</taxon>
        <taxon>Bacillati</taxon>
        <taxon>Actinomycetota</taxon>
        <taxon>Actinomycetes</taxon>
        <taxon>Micrococcales</taxon>
        <taxon>Intrasporangiaceae</taxon>
        <taxon>Pedococcus</taxon>
    </lineage>
</organism>
<feature type="domain" description="Transcriptional repressor PaaX-like N-terminal" evidence="1">
    <location>
        <begin position="22"/>
        <end position="87"/>
    </location>
</feature>
<dbReference type="Gene3D" id="1.20.58.1460">
    <property type="match status" value="1"/>
</dbReference>
<dbReference type="InterPro" id="IPR012906">
    <property type="entry name" value="PaaX-like_N"/>
</dbReference>
<evidence type="ECO:0000313" key="4">
    <source>
        <dbReference type="EMBL" id="SDP66668.1"/>
    </source>
</evidence>
<name>A0A1H0UL36_9MICO</name>
<dbReference type="RefSeq" id="WP_231961330.1">
    <property type="nucleotide sequence ID" value="NZ_LT629711.1"/>
</dbReference>
<dbReference type="Pfam" id="PF20803">
    <property type="entry name" value="PaaX_M"/>
    <property type="match status" value="1"/>
</dbReference>
<dbReference type="Pfam" id="PF07848">
    <property type="entry name" value="PaaX"/>
    <property type="match status" value="1"/>
</dbReference>
<dbReference type="GO" id="GO:0006351">
    <property type="term" value="P:DNA-templated transcription"/>
    <property type="evidence" value="ECO:0007669"/>
    <property type="project" value="InterPro"/>
</dbReference>
<dbReference type="InterPro" id="IPR048846">
    <property type="entry name" value="PaaX-like_central"/>
</dbReference>
<reference evidence="5" key="1">
    <citation type="submission" date="2016-10" db="EMBL/GenBank/DDBJ databases">
        <authorList>
            <person name="Varghese N."/>
            <person name="Submissions S."/>
        </authorList>
    </citation>
    <scope>NUCLEOTIDE SEQUENCE [LARGE SCALE GENOMIC DNA]</scope>
    <source>
        <strain evidence="5">DSM 22329</strain>
    </source>
</reference>
<dbReference type="STRING" id="443156.SAMN04489867_3376"/>
<dbReference type="PANTHER" id="PTHR30319:SF1">
    <property type="entry name" value="TRANSCRIPTIONAL REPRESSOR PAAX"/>
    <property type="match status" value="1"/>
</dbReference>
<evidence type="ECO:0000259" key="1">
    <source>
        <dbReference type="Pfam" id="PF07848"/>
    </source>
</evidence>
<dbReference type="InterPro" id="IPR036390">
    <property type="entry name" value="WH_DNA-bd_sf"/>
</dbReference>
<dbReference type="Gene3D" id="3.30.70.2650">
    <property type="match status" value="1"/>
</dbReference>